<protein>
    <submittedName>
        <fullName evidence="1">Uncharacterized protein</fullName>
    </submittedName>
</protein>
<organism evidence="1">
    <name type="scientific">Timema bartmani</name>
    <dbReference type="NCBI Taxonomy" id="61472"/>
    <lineage>
        <taxon>Eukaryota</taxon>
        <taxon>Metazoa</taxon>
        <taxon>Ecdysozoa</taxon>
        <taxon>Arthropoda</taxon>
        <taxon>Hexapoda</taxon>
        <taxon>Insecta</taxon>
        <taxon>Pterygota</taxon>
        <taxon>Neoptera</taxon>
        <taxon>Polyneoptera</taxon>
        <taxon>Phasmatodea</taxon>
        <taxon>Timematodea</taxon>
        <taxon>Timematoidea</taxon>
        <taxon>Timematidae</taxon>
        <taxon>Timema</taxon>
    </lineage>
</organism>
<evidence type="ECO:0000313" key="1">
    <source>
        <dbReference type="EMBL" id="CAD7437961.1"/>
    </source>
</evidence>
<dbReference type="AlphaFoldDB" id="A0A7R9HXU4"/>
<gene>
    <name evidence="1" type="ORF">TBIB3V08_LOCUS561</name>
</gene>
<sequence length="134" mass="14842">MLNPGPVDVTGITSSVEGEPGAHHLIVCPTGCMTRGKMHPCELYDQKLSELRTLTGALYRRVRENQERPEALAVLHSMINSSTNFLAGARNVTAQAPEGGMFTPVELDTLDRVIKETKVCWFLCENRDLELTLM</sequence>
<reference evidence="1" key="1">
    <citation type="submission" date="2020-11" db="EMBL/GenBank/DDBJ databases">
        <authorList>
            <person name="Tran Van P."/>
        </authorList>
    </citation>
    <scope>NUCLEOTIDE SEQUENCE</scope>
</reference>
<dbReference type="EMBL" id="OD564350">
    <property type="protein sequence ID" value="CAD7437961.1"/>
    <property type="molecule type" value="Genomic_DNA"/>
</dbReference>
<proteinExistence type="predicted"/>
<name>A0A7R9HXU4_9NEOP</name>
<accession>A0A7R9HXU4</accession>